<keyword evidence="1" id="KW-1133">Transmembrane helix</keyword>
<reference evidence="2" key="1">
    <citation type="submission" date="2022-05" db="EMBL/GenBank/DDBJ databases">
        <title>The Musa troglodytarum L. genome provides insights into the mechanism of non-climacteric behaviour and enrichment of carotenoids.</title>
        <authorList>
            <person name="Wang J."/>
        </authorList>
    </citation>
    <scope>NUCLEOTIDE SEQUENCE</scope>
    <source>
        <tissue evidence="2">Leaf</tissue>
    </source>
</reference>
<evidence type="ECO:0000256" key="1">
    <source>
        <dbReference type="SAM" id="Phobius"/>
    </source>
</evidence>
<sequence>MTARACLGFVIVHLLFSTLFTALYEIKLPILNTQAKTGRKHVVAPIKENVIPSLDLHADDRCEECCIIPINRLWPSYMADDCELNTEIAPPRAYDSPTGDFSYTLLTFILLVAAISVTWASSKQEHREKQSFYKLGEALTGVMTDIRDRSPANKRSRLLLLLVVWFFKPKSFSRFHCATTGNSVHEHIVQVTAIMLSVSIIGSEVGADAIDA</sequence>
<organism evidence="2 3">
    <name type="scientific">Musa troglodytarum</name>
    <name type="common">fe'i banana</name>
    <dbReference type="NCBI Taxonomy" id="320322"/>
    <lineage>
        <taxon>Eukaryota</taxon>
        <taxon>Viridiplantae</taxon>
        <taxon>Streptophyta</taxon>
        <taxon>Embryophyta</taxon>
        <taxon>Tracheophyta</taxon>
        <taxon>Spermatophyta</taxon>
        <taxon>Magnoliopsida</taxon>
        <taxon>Liliopsida</taxon>
        <taxon>Zingiberales</taxon>
        <taxon>Musaceae</taxon>
        <taxon>Musa</taxon>
    </lineage>
</organism>
<feature type="transmembrane region" description="Helical" evidence="1">
    <location>
        <begin position="101"/>
        <end position="120"/>
    </location>
</feature>
<protein>
    <submittedName>
        <fullName evidence="2">Uncharacterized protein</fullName>
    </submittedName>
</protein>
<dbReference type="OrthoDB" id="28092at2759"/>
<proteinExistence type="predicted"/>
<name>A0A9E7GI36_9LILI</name>
<accession>A0A9E7GI36</accession>
<feature type="non-terminal residue" evidence="2">
    <location>
        <position position="212"/>
    </location>
</feature>
<keyword evidence="1" id="KW-0472">Membrane</keyword>
<evidence type="ECO:0000313" key="3">
    <source>
        <dbReference type="Proteomes" id="UP001055439"/>
    </source>
</evidence>
<dbReference type="AlphaFoldDB" id="A0A9E7GI36"/>
<dbReference type="Proteomes" id="UP001055439">
    <property type="component" value="Chromosome 7"/>
</dbReference>
<keyword evidence="1" id="KW-0812">Transmembrane</keyword>
<evidence type="ECO:0000313" key="2">
    <source>
        <dbReference type="EMBL" id="URE15551.1"/>
    </source>
</evidence>
<keyword evidence="3" id="KW-1185">Reference proteome</keyword>
<dbReference type="EMBL" id="CP097509">
    <property type="protein sequence ID" value="URE15551.1"/>
    <property type="molecule type" value="Genomic_DNA"/>
</dbReference>
<gene>
    <name evidence="2" type="ORF">MUK42_22715</name>
</gene>